<dbReference type="InterPro" id="IPR053953">
    <property type="entry name" value="NirdL-like_HTH"/>
</dbReference>
<organism evidence="8 9">
    <name type="scientific">Jhaorihella thermophila</name>
    <dbReference type="NCBI Taxonomy" id="488547"/>
    <lineage>
        <taxon>Bacteria</taxon>
        <taxon>Pseudomonadati</taxon>
        <taxon>Pseudomonadota</taxon>
        <taxon>Alphaproteobacteria</taxon>
        <taxon>Rhodobacterales</taxon>
        <taxon>Paracoccaceae</taxon>
        <taxon>Jhaorihella</taxon>
    </lineage>
</organism>
<gene>
    <name evidence="8" type="ORF">SAMN05421751_11042</name>
</gene>
<dbReference type="PANTHER" id="PTHR43413:SF1">
    <property type="entry name" value="SIROHEME DECARBOXYLASE NIRL SUBUNIT"/>
    <property type="match status" value="1"/>
</dbReference>
<comment type="similarity">
    <text evidence="3">Belongs to the Ahb/Nir family.</text>
</comment>
<accession>A0A1H5X8I7</accession>
<evidence type="ECO:0000256" key="2">
    <source>
        <dbReference type="ARBA" id="ARBA00023444"/>
    </source>
</evidence>
<dbReference type="Gene3D" id="1.10.10.10">
    <property type="entry name" value="Winged helix-like DNA-binding domain superfamily/Winged helix DNA-binding domain"/>
    <property type="match status" value="1"/>
</dbReference>
<evidence type="ECO:0000259" key="7">
    <source>
        <dbReference type="Pfam" id="PF22451"/>
    </source>
</evidence>
<dbReference type="InterPro" id="IPR036388">
    <property type="entry name" value="WH-like_DNA-bd_sf"/>
</dbReference>
<dbReference type="GO" id="GO:0016829">
    <property type="term" value="F:lyase activity"/>
    <property type="evidence" value="ECO:0007669"/>
    <property type="project" value="UniProtKB-KW"/>
</dbReference>
<dbReference type="Gene3D" id="3.30.70.3460">
    <property type="match status" value="2"/>
</dbReference>
<feature type="domain" description="Siroheme decarboxylase AsnC-like ligand binding" evidence="6">
    <location>
        <begin position="229"/>
        <end position="316"/>
    </location>
</feature>
<reference evidence="8 9" key="1">
    <citation type="submission" date="2016-10" db="EMBL/GenBank/DDBJ databases">
        <authorList>
            <person name="de Groot N.N."/>
        </authorList>
    </citation>
    <scope>NUCLEOTIDE SEQUENCE [LARGE SCALE GENOMIC DNA]</scope>
    <source>
        <strain evidence="8 9">DSM 23413</strain>
    </source>
</reference>
<evidence type="ECO:0000256" key="3">
    <source>
        <dbReference type="ARBA" id="ARBA00023457"/>
    </source>
</evidence>
<comment type="catalytic activity">
    <reaction evidence="5">
        <text>siroheme + 2 H(+) = 12,18-didecarboxysiroheme + 2 CO2</text>
        <dbReference type="Rhea" id="RHEA:19093"/>
        <dbReference type="ChEBI" id="CHEBI:15378"/>
        <dbReference type="ChEBI" id="CHEBI:16526"/>
        <dbReference type="ChEBI" id="CHEBI:60052"/>
        <dbReference type="ChEBI" id="CHEBI:140497"/>
        <dbReference type="EC" id="4.1.1.111"/>
    </reaction>
</comment>
<feature type="domain" description="Siroheme decarboxylase NirL-like HTH" evidence="7">
    <location>
        <begin position="172"/>
        <end position="217"/>
    </location>
</feature>
<comment type="pathway">
    <text evidence="2">Porphyrin-containing compound metabolism.</text>
</comment>
<evidence type="ECO:0000313" key="8">
    <source>
        <dbReference type="EMBL" id="SEG08052.1"/>
    </source>
</evidence>
<sequence>MKIVADPIDRRLLDDWQRDLPVCERPFAVIAQELGIPEAEVIDRLARMKQAGRVTRVGATCAPNTVSASTLAAVSAPEKRIDAVARIISAQDGVNHSYQREDDWNIWFVATGPDRDHVDATLASIRVLTGLEVLDLPLVRPFNVDLGFRMSGGPGKPPAPRPVDVSVMRPGDRQILQQLTRGLAIRPRPFAALGDRLARFETEVMERTEVLLGAGIITRLGVIVRHRALGWSANAMVAWDLTPDEVDEAGPALAALPGVTLCYERAPVAGVWPYRLFNMIHARSRNEAREVLDRARALPVLREAPHKVLFSTRCFKQTGALISVKPEAAA</sequence>
<dbReference type="InterPro" id="IPR040523">
    <property type="entry name" value="AsnC_trans_reg2"/>
</dbReference>
<feature type="domain" description="Siroheme decarboxylase NirL-like HTH" evidence="7">
    <location>
        <begin position="9"/>
        <end position="52"/>
    </location>
</feature>
<dbReference type="EMBL" id="FNVD01000010">
    <property type="protein sequence ID" value="SEG08052.1"/>
    <property type="molecule type" value="Genomic_DNA"/>
</dbReference>
<dbReference type="EC" id="4.1.1.111" evidence="4"/>
<dbReference type="AlphaFoldDB" id="A0A1H5X8I7"/>
<name>A0A1H5X8I7_9RHOB</name>
<keyword evidence="8" id="KW-0238">DNA-binding</keyword>
<keyword evidence="9" id="KW-1185">Reference proteome</keyword>
<feature type="domain" description="Siroheme decarboxylase AsnC-like ligand binding" evidence="6">
    <location>
        <begin position="67"/>
        <end position="140"/>
    </location>
</feature>
<evidence type="ECO:0000259" key="6">
    <source>
        <dbReference type="Pfam" id="PF17805"/>
    </source>
</evidence>
<proteinExistence type="inferred from homology"/>
<dbReference type="OrthoDB" id="9806536at2"/>
<evidence type="ECO:0000256" key="4">
    <source>
        <dbReference type="ARBA" id="ARBA00023471"/>
    </source>
</evidence>
<dbReference type="Pfam" id="PF22451">
    <property type="entry name" value="NirdL-like_HTH"/>
    <property type="match status" value="2"/>
</dbReference>
<dbReference type="Proteomes" id="UP000236742">
    <property type="component" value="Unassembled WGS sequence"/>
</dbReference>
<dbReference type="PANTHER" id="PTHR43413">
    <property type="entry name" value="TRANSCRIPTIONAL REGULATOR, ASNC FAMILY"/>
    <property type="match status" value="1"/>
</dbReference>
<protein>
    <recommendedName>
        <fullName evidence="4">siroheme decarboxylase</fullName>
        <ecNumber evidence="4">4.1.1.111</ecNumber>
    </recommendedName>
</protein>
<evidence type="ECO:0000256" key="1">
    <source>
        <dbReference type="ARBA" id="ARBA00023239"/>
    </source>
</evidence>
<dbReference type="Pfam" id="PF17805">
    <property type="entry name" value="AsnC_trans_reg2"/>
    <property type="match status" value="2"/>
</dbReference>
<keyword evidence="1" id="KW-0456">Lyase</keyword>
<dbReference type="RefSeq" id="WP_104008457.1">
    <property type="nucleotide sequence ID" value="NZ_FNVD01000010.1"/>
</dbReference>
<dbReference type="InterPro" id="IPR050684">
    <property type="entry name" value="HTH-Siroheme_Decarb"/>
</dbReference>
<evidence type="ECO:0000256" key="5">
    <source>
        <dbReference type="ARBA" id="ARBA00048470"/>
    </source>
</evidence>
<dbReference type="GO" id="GO:0003677">
    <property type="term" value="F:DNA binding"/>
    <property type="evidence" value="ECO:0007669"/>
    <property type="project" value="UniProtKB-KW"/>
</dbReference>
<evidence type="ECO:0000313" key="9">
    <source>
        <dbReference type="Proteomes" id="UP000236742"/>
    </source>
</evidence>